<dbReference type="Proteomes" id="UP000674938">
    <property type="component" value="Unassembled WGS sequence"/>
</dbReference>
<comment type="caution">
    <text evidence="2">The sequence shown here is derived from an EMBL/GenBank/DDBJ whole genome shotgun (WGS) entry which is preliminary data.</text>
</comment>
<organism evidence="2 3">
    <name type="scientific">Vagococcus allomyrinae</name>
    <dbReference type="NCBI Taxonomy" id="2794353"/>
    <lineage>
        <taxon>Bacteria</taxon>
        <taxon>Bacillati</taxon>
        <taxon>Bacillota</taxon>
        <taxon>Bacilli</taxon>
        <taxon>Lactobacillales</taxon>
        <taxon>Enterococcaceae</taxon>
        <taxon>Vagococcus</taxon>
    </lineage>
</organism>
<proteinExistence type="predicted"/>
<feature type="transmembrane region" description="Helical" evidence="1">
    <location>
        <begin position="70"/>
        <end position="90"/>
    </location>
</feature>
<keyword evidence="1" id="KW-0472">Membrane</keyword>
<keyword evidence="1" id="KW-1133">Transmembrane helix</keyword>
<gene>
    <name evidence="2" type="ORF">I6N95_24910</name>
</gene>
<dbReference type="RefSeq" id="WP_209532586.1">
    <property type="nucleotide sequence ID" value="NZ_JAEEGA010000024.1"/>
</dbReference>
<evidence type="ECO:0000313" key="2">
    <source>
        <dbReference type="EMBL" id="MBP1044253.1"/>
    </source>
</evidence>
<keyword evidence="1" id="KW-0812">Transmembrane</keyword>
<protein>
    <submittedName>
        <fullName evidence="2">Uncharacterized protein</fullName>
    </submittedName>
</protein>
<evidence type="ECO:0000313" key="3">
    <source>
        <dbReference type="Proteomes" id="UP000674938"/>
    </source>
</evidence>
<sequence>MTVWERLYIGGISITILCLLIAVYASIRFFTTQSRIKKIKKKKFRKKNRNEKRLRDIQLLEEGKKKAGRLSLLLFIVSLMVMGGISYGSYYQSMNLMKDDSLSLIQSHYLVRDFEKQLLIAKNEEDDKENVTQNIRYLSTGMASYGTKRASQVNTEEGQLILNQYYNAIKQLGINASTQTRNFFGNAALVDEFLVDIQRVLRYEKKVFNYYKVNPDSFKDKNKV</sequence>
<reference evidence="2" key="1">
    <citation type="submission" date="2020-12" db="EMBL/GenBank/DDBJ databases">
        <title>Vagococcus allomyrinae sp. nov. and Enterococcus lavae sp. nov., isolated from the larvae of Allomyrina dichotoma.</title>
        <authorList>
            <person name="Lee S.D."/>
        </authorList>
    </citation>
    <scope>NUCLEOTIDE SEQUENCE</scope>
    <source>
        <strain evidence="2">BWB3-3</strain>
    </source>
</reference>
<dbReference type="AlphaFoldDB" id="A0A940PHX8"/>
<keyword evidence="3" id="KW-1185">Reference proteome</keyword>
<name>A0A940PHX8_9ENTE</name>
<feature type="transmembrane region" description="Helical" evidence="1">
    <location>
        <begin position="6"/>
        <end position="31"/>
    </location>
</feature>
<evidence type="ECO:0000256" key="1">
    <source>
        <dbReference type="SAM" id="Phobius"/>
    </source>
</evidence>
<accession>A0A940PHX8</accession>
<dbReference type="EMBL" id="JAEEGA010000024">
    <property type="protein sequence ID" value="MBP1044253.1"/>
    <property type="molecule type" value="Genomic_DNA"/>
</dbReference>